<sequence>MNQRELQYFATQEIKFIRVLGRGAFGVVYHVHSDHYGSEFALKKIPENAFNTMELECLIEIDTPRKTHLYQYFRFENSIYLLMEFCPYDLSKIIKTKNTLPRDVFMNYVRDVVLAVKACHDQNIAHSDIKPSNFLIDQYGRVKISDFGLSSIYKGDPISFAFSGTKLYMAPEIFNKSAYNPIIADMWALGVTIFYMVTKDYPFKSDNEELLTYIIHRGKYKDDMIKDDLLKAVIARCLTVDVKQRASCDELLEMPYFHQDFFMQQLRPSNSRISLKSMAHDPIFKPKIPEVRSIVSMQSTFYRNNSSSRLRLTIPESKSQAQPFIPTNVIEE</sequence>
<dbReference type="GO" id="GO:0004674">
    <property type="term" value="F:protein serine/threonine kinase activity"/>
    <property type="evidence" value="ECO:0007669"/>
    <property type="project" value="UniProtKB-KW"/>
</dbReference>
<evidence type="ECO:0000259" key="5">
    <source>
        <dbReference type="PROSITE" id="PS50011"/>
    </source>
</evidence>
<dbReference type="GO" id="GO:0005524">
    <property type="term" value="F:ATP binding"/>
    <property type="evidence" value="ECO:0007669"/>
    <property type="project" value="UniProtKB-UniRule"/>
</dbReference>
<gene>
    <name evidence="6" type="ORF">TVAG_361150</name>
</gene>
<dbReference type="InterPro" id="IPR011009">
    <property type="entry name" value="Kinase-like_dom_sf"/>
</dbReference>
<dbReference type="PANTHER" id="PTHR24362">
    <property type="entry name" value="SERINE/THREONINE-PROTEIN KINASE NEK"/>
    <property type="match status" value="1"/>
</dbReference>
<dbReference type="AlphaFoldDB" id="A2FNF2"/>
<reference evidence="6" key="2">
    <citation type="journal article" date="2007" name="Science">
        <title>Draft genome sequence of the sexually transmitted pathogen Trichomonas vaginalis.</title>
        <authorList>
            <person name="Carlton J.M."/>
            <person name="Hirt R.P."/>
            <person name="Silva J.C."/>
            <person name="Delcher A.L."/>
            <person name="Schatz M."/>
            <person name="Zhao Q."/>
            <person name="Wortman J.R."/>
            <person name="Bidwell S.L."/>
            <person name="Alsmark U.C.M."/>
            <person name="Besteiro S."/>
            <person name="Sicheritz-Ponten T."/>
            <person name="Noel C.J."/>
            <person name="Dacks J.B."/>
            <person name="Foster P.G."/>
            <person name="Simillion C."/>
            <person name="Van de Peer Y."/>
            <person name="Miranda-Saavedra D."/>
            <person name="Barton G.J."/>
            <person name="Westrop G.D."/>
            <person name="Mueller S."/>
            <person name="Dessi D."/>
            <person name="Fiori P.L."/>
            <person name="Ren Q."/>
            <person name="Paulsen I."/>
            <person name="Zhang H."/>
            <person name="Bastida-Corcuera F.D."/>
            <person name="Simoes-Barbosa A."/>
            <person name="Brown M.T."/>
            <person name="Hayes R.D."/>
            <person name="Mukherjee M."/>
            <person name="Okumura C.Y."/>
            <person name="Schneider R."/>
            <person name="Smith A.J."/>
            <person name="Vanacova S."/>
            <person name="Villalvazo M."/>
            <person name="Haas B.J."/>
            <person name="Pertea M."/>
            <person name="Feldblyum T.V."/>
            <person name="Utterback T.R."/>
            <person name="Shu C.L."/>
            <person name="Osoegawa K."/>
            <person name="de Jong P.J."/>
            <person name="Hrdy I."/>
            <person name="Horvathova L."/>
            <person name="Zubacova Z."/>
            <person name="Dolezal P."/>
            <person name="Malik S.B."/>
            <person name="Logsdon J.M. Jr."/>
            <person name="Henze K."/>
            <person name="Gupta A."/>
            <person name="Wang C.C."/>
            <person name="Dunne R.L."/>
            <person name="Upcroft J.A."/>
            <person name="Upcroft P."/>
            <person name="White O."/>
            <person name="Salzberg S.L."/>
            <person name="Tang P."/>
            <person name="Chiu C.-H."/>
            <person name="Lee Y.-S."/>
            <person name="Embley T.M."/>
            <person name="Coombs G.H."/>
            <person name="Mottram J.C."/>
            <person name="Tachezy J."/>
            <person name="Fraser-Liggett C.M."/>
            <person name="Johnson P.J."/>
        </authorList>
    </citation>
    <scope>NUCLEOTIDE SEQUENCE [LARGE SCALE GENOMIC DNA]</scope>
    <source>
        <strain evidence="6">G3</strain>
    </source>
</reference>
<dbReference type="STRING" id="5722.A2FNF2"/>
<dbReference type="InParanoid" id="A2FNF2"/>
<dbReference type="InterPro" id="IPR017441">
    <property type="entry name" value="Protein_kinase_ATP_BS"/>
</dbReference>
<keyword evidence="7" id="KW-1185">Reference proteome</keyword>
<keyword evidence="6" id="KW-0808">Transferase</keyword>
<dbReference type="VEuPathDB" id="TrichDB:TVAG_361150"/>
<dbReference type="eggNOG" id="KOG0583">
    <property type="taxonomic scope" value="Eukaryota"/>
</dbReference>
<organism evidence="6 7">
    <name type="scientific">Trichomonas vaginalis (strain ATCC PRA-98 / G3)</name>
    <dbReference type="NCBI Taxonomy" id="412133"/>
    <lineage>
        <taxon>Eukaryota</taxon>
        <taxon>Metamonada</taxon>
        <taxon>Parabasalia</taxon>
        <taxon>Trichomonadida</taxon>
        <taxon>Trichomonadidae</taxon>
        <taxon>Trichomonas</taxon>
    </lineage>
</organism>
<protein>
    <submittedName>
        <fullName evidence="6">CAMK family protein kinase</fullName>
    </submittedName>
</protein>
<accession>A2FNF2</accession>
<dbReference type="RefSeq" id="XP_001306490.1">
    <property type="nucleotide sequence ID" value="XM_001306489.1"/>
</dbReference>
<dbReference type="SUPFAM" id="SSF56112">
    <property type="entry name" value="Protein kinase-like (PK-like)"/>
    <property type="match status" value="1"/>
</dbReference>
<dbReference type="VEuPathDB" id="TrichDB:TVAGG3_0872620"/>
<keyword evidence="6" id="KW-0418">Kinase</keyword>
<dbReference type="InterPro" id="IPR008271">
    <property type="entry name" value="Ser/Thr_kinase_AS"/>
</dbReference>
<dbReference type="PROSITE" id="PS50011">
    <property type="entry name" value="PROTEIN_KINASE_DOM"/>
    <property type="match status" value="1"/>
</dbReference>
<dbReference type="SMART" id="SM00220">
    <property type="entry name" value="S_TKc"/>
    <property type="match status" value="1"/>
</dbReference>
<dbReference type="Pfam" id="PF00069">
    <property type="entry name" value="Pkinase"/>
    <property type="match status" value="1"/>
</dbReference>
<keyword evidence="4" id="KW-0723">Serine/threonine-protein kinase</keyword>
<feature type="domain" description="Protein kinase" evidence="5">
    <location>
        <begin position="14"/>
        <end position="257"/>
    </location>
</feature>
<dbReference type="InterPro" id="IPR000719">
    <property type="entry name" value="Prot_kinase_dom"/>
</dbReference>
<keyword evidence="2 3" id="KW-0067">ATP-binding</keyword>
<dbReference type="Proteomes" id="UP000001542">
    <property type="component" value="Unassembled WGS sequence"/>
</dbReference>
<dbReference type="KEGG" id="tva:4751281"/>
<evidence type="ECO:0000313" key="6">
    <source>
        <dbReference type="EMBL" id="EAX93560.1"/>
    </source>
</evidence>
<dbReference type="Gene3D" id="1.10.510.10">
    <property type="entry name" value="Transferase(Phosphotransferase) domain 1"/>
    <property type="match status" value="1"/>
</dbReference>
<dbReference type="SMR" id="A2FNF2"/>
<proteinExistence type="inferred from homology"/>
<evidence type="ECO:0000256" key="4">
    <source>
        <dbReference type="RuleBase" id="RU000304"/>
    </source>
</evidence>
<evidence type="ECO:0000313" key="7">
    <source>
        <dbReference type="Proteomes" id="UP000001542"/>
    </source>
</evidence>
<dbReference type="PROSITE" id="PS00107">
    <property type="entry name" value="PROTEIN_KINASE_ATP"/>
    <property type="match status" value="1"/>
</dbReference>
<evidence type="ECO:0000256" key="2">
    <source>
        <dbReference type="ARBA" id="ARBA00022840"/>
    </source>
</evidence>
<evidence type="ECO:0000256" key="3">
    <source>
        <dbReference type="PROSITE-ProRule" id="PRU10141"/>
    </source>
</evidence>
<reference evidence="6" key="1">
    <citation type="submission" date="2006-10" db="EMBL/GenBank/DDBJ databases">
        <authorList>
            <person name="Amadeo P."/>
            <person name="Zhao Q."/>
            <person name="Wortman J."/>
            <person name="Fraser-Liggett C."/>
            <person name="Carlton J."/>
        </authorList>
    </citation>
    <scope>NUCLEOTIDE SEQUENCE</scope>
    <source>
        <strain evidence="6">G3</strain>
    </source>
</reference>
<name>A2FNF2_TRIV3</name>
<feature type="binding site" evidence="3">
    <location>
        <position position="43"/>
    </location>
    <ligand>
        <name>ATP</name>
        <dbReference type="ChEBI" id="CHEBI:30616"/>
    </ligand>
</feature>
<comment type="similarity">
    <text evidence="4">Belongs to the protein kinase superfamily.</text>
</comment>
<keyword evidence="1 3" id="KW-0547">Nucleotide-binding</keyword>
<dbReference type="PROSITE" id="PS00108">
    <property type="entry name" value="PROTEIN_KINASE_ST"/>
    <property type="match status" value="1"/>
</dbReference>
<dbReference type="PANTHER" id="PTHR24362:SF309">
    <property type="entry name" value="PROTEIN KINASE DOMAIN-CONTAINING PROTEIN"/>
    <property type="match status" value="1"/>
</dbReference>
<dbReference type="OrthoDB" id="3155533at2759"/>
<dbReference type="EMBL" id="DS113905">
    <property type="protein sequence ID" value="EAX93560.1"/>
    <property type="molecule type" value="Genomic_DNA"/>
</dbReference>
<evidence type="ECO:0000256" key="1">
    <source>
        <dbReference type="ARBA" id="ARBA00022741"/>
    </source>
</evidence>